<dbReference type="Gene3D" id="1.10.10.10">
    <property type="entry name" value="Winged helix-like DNA-binding domain superfamily/Winged helix DNA-binding domain"/>
    <property type="match status" value="1"/>
</dbReference>
<proteinExistence type="predicted"/>
<dbReference type="InterPro" id="IPR008920">
    <property type="entry name" value="TF_FadR/GntR_C"/>
</dbReference>
<dbReference type="InterPro" id="IPR036388">
    <property type="entry name" value="WH-like_DNA-bd_sf"/>
</dbReference>
<dbReference type="Gene3D" id="1.20.120.530">
    <property type="entry name" value="GntR ligand-binding domain-like"/>
    <property type="match status" value="1"/>
</dbReference>
<dbReference type="KEGG" id="ptaw:DW352_20550"/>
<dbReference type="SMART" id="SM00345">
    <property type="entry name" value="HTH_GNTR"/>
    <property type="match status" value="1"/>
</dbReference>
<name>A0A346A0K9_9HYPH</name>
<dbReference type="PROSITE" id="PS50949">
    <property type="entry name" value="HTH_GNTR"/>
    <property type="match status" value="1"/>
</dbReference>
<reference evidence="5 6" key="1">
    <citation type="submission" date="2018-07" db="EMBL/GenBank/DDBJ databases">
        <authorList>
            <person name="Quirk P.G."/>
            <person name="Krulwich T.A."/>
        </authorList>
    </citation>
    <scope>NUCLEOTIDE SEQUENCE [LARGE SCALE GENOMIC DNA]</scope>
    <source>
        <strain evidence="5 6">CC-BB4</strain>
    </source>
</reference>
<dbReference type="PANTHER" id="PTHR43537">
    <property type="entry name" value="TRANSCRIPTIONAL REGULATOR, GNTR FAMILY"/>
    <property type="match status" value="1"/>
</dbReference>
<keyword evidence="1" id="KW-0805">Transcription regulation</keyword>
<accession>A0A346A0K9</accession>
<dbReference type="CDD" id="cd07377">
    <property type="entry name" value="WHTH_GntR"/>
    <property type="match status" value="1"/>
</dbReference>
<sequence length="231" mass="25714">MVGAGQPEPPMNAPQVITFQHHLLHEQVAAKLRDMIISGELKADTAIDEPALCAEFKISRTPLREALKVLAAEDLVVLQPRRGAVVSKLTTASVMQKFEVVALIEGHAARLFCERRLPAALADLTAIHARLATAFRTRNRKQYSETNQGFHRRLVELTGNEELIRIHAQLLGHLQRARYFTGRQMNWRHDFMAEHDGIMAALTSDTPAAAETLVRDHLAHVARTVMEVVGA</sequence>
<organism evidence="5 6">
    <name type="scientific">Pseudolabrys taiwanensis</name>
    <dbReference type="NCBI Taxonomy" id="331696"/>
    <lineage>
        <taxon>Bacteria</taxon>
        <taxon>Pseudomonadati</taxon>
        <taxon>Pseudomonadota</taxon>
        <taxon>Alphaproteobacteria</taxon>
        <taxon>Hyphomicrobiales</taxon>
        <taxon>Xanthobacteraceae</taxon>
        <taxon>Pseudolabrys</taxon>
    </lineage>
</organism>
<dbReference type="AlphaFoldDB" id="A0A346A0K9"/>
<evidence type="ECO:0000259" key="4">
    <source>
        <dbReference type="PROSITE" id="PS50949"/>
    </source>
</evidence>
<dbReference type="GO" id="GO:0003677">
    <property type="term" value="F:DNA binding"/>
    <property type="evidence" value="ECO:0007669"/>
    <property type="project" value="UniProtKB-KW"/>
</dbReference>
<keyword evidence="6" id="KW-1185">Reference proteome</keyword>
<gene>
    <name evidence="5" type="ORF">DW352_20550</name>
</gene>
<dbReference type="InterPro" id="IPR011711">
    <property type="entry name" value="GntR_C"/>
</dbReference>
<dbReference type="Pfam" id="PF07729">
    <property type="entry name" value="FCD"/>
    <property type="match status" value="1"/>
</dbReference>
<evidence type="ECO:0000256" key="2">
    <source>
        <dbReference type="ARBA" id="ARBA00023125"/>
    </source>
</evidence>
<evidence type="ECO:0000313" key="5">
    <source>
        <dbReference type="EMBL" id="AXK82706.1"/>
    </source>
</evidence>
<dbReference type="OrthoDB" id="8114900at2"/>
<protein>
    <submittedName>
        <fullName evidence="5">GntR family transcriptional regulator</fullName>
    </submittedName>
</protein>
<evidence type="ECO:0000313" key="6">
    <source>
        <dbReference type="Proteomes" id="UP000254889"/>
    </source>
</evidence>
<evidence type="ECO:0000256" key="3">
    <source>
        <dbReference type="ARBA" id="ARBA00023163"/>
    </source>
</evidence>
<keyword evidence="2" id="KW-0238">DNA-binding</keyword>
<dbReference type="EMBL" id="CP031417">
    <property type="protein sequence ID" value="AXK82706.1"/>
    <property type="molecule type" value="Genomic_DNA"/>
</dbReference>
<dbReference type="InterPro" id="IPR036390">
    <property type="entry name" value="WH_DNA-bd_sf"/>
</dbReference>
<dbReference type="InterPro" id="IPR000524">
    <property type="entry name" value="Tscrpt_reg_HTH_GntR"/>
</dbReference>
<dbReference type="Proteomes" id="UP000254889">
    <property type="component" value="Chromosome"/>
</dbReference>
<dbReference type="Pfam" id="PF00392">
    <property type="entry name" value="GntR"/>
    <property type="match status" value="1"/>
</dbReference>
<keyword evidence="3" id="KW-0804">Transcription</keyword>
<evidence type="ECO:0000256" key="1">
    <source>
        <dbReference type="ARBA" id="ARBA00023015"/>
    </source>
</evidence>
<dbReference type="GO" id="GO:0003700">
    <property type="term" value="F:DNA-binding transcription factor activity"/>
    <property type="evidence" value="ECO:0007669"/>
    <property type="project" value="InterPro"/>
</dbReference>
<dbReference type="SUPFAM" id="SSF48008">
    <property type="entry name" value="GntR ligand-binding domain-like"/>
    <property type="match status" value="1"/>
</dbReference>
<dbReference type="SMART" id="SM00895">
    <property type="entry name" value="FCD"/>
    <property type="match status" value="1"/>
</dbReference>
<dbReference type="SUPFAM" id="SSF46785">
    <property type="entry name" value="Winged helix' DNA-binding domain"/>
    <property type="match status" value="1"/>
</dbReference>
<feature type="domain" description="HTH gntR-type" evidence="4">
    <location>
        <begin position="22"/>
        <end position="89"/>
    </location>
</feature>
<dbReference type="PANTHER" id="PTHR43537:SF50">
    <property type="entry name" value="TRANSCRIPTIONAL REGULATORY PROTEIN"/>
    <property type="match status" value="1"/>
</dbReference>